<dbReference type="InterPro" id="IPR014729">
    <property type="entry name" value="Rossmann-like_a/b/a_fold"/>
</dbReference>
<keyword evidence="8 14" id="KW-0418">Kinase</keyword>
<dbReference type="InterPro" id="IPR023465">
    <property type="entry name" value="Riboflavin_kinase_dom_sf"/>
</dbReference>
<keyword evidence="6 14" id="KW-0548">Nucleotidyltransferase</keyword>
<evidence type="ECO:0000256" key="7">
    <source>
        <dbReference type="ARBA" id="ARBA00022741"/>
    </source>
</evidence>
<evidence type="ECO:0000256" key="6">
    <source>
        <dbReference type="ARBA" id="ARBA00022695"/>
    </source>
</evidence>
<dbReference type="InterPro" id="IPR015864">
    <property type="entry name" value="FAD_synthase"/>
</dbReference>
<keyword evidence="9 14" id="KW-0274">FAD</keyword>
<dbReference type="Pfam" id="PF06574">
    <property type="entry name" value="FAD_syn"/>
    <property type="match status" value="1"/>
</dbReference>
<comment type="catalytic activity">
    <reaction evidence="12 14">
        <text>riboflavin + ATP = FMN + ADP + H(+)</text>
        <dbReference type="Rhea" id="RHEA:14357"/>
        <dbReference type="ChEBI" id="CHEBI:15378"/>
        <dbReference type="ChEBI" id="CHEBI:30616"/>
        <dbReference type="ChEBI" id="CHEBI:57986"/>
        <dbReference type="ChEBI" id="CHEBI:58210"/>
        <dbReference type="ChEBI" id="CHEBI:456216"/>
        <dbReference type="EC" id="2.7.1.26"/>
    </reaction>
</comment>
<reference evidence="16 17" key="1">
    <citation type="submission" date="2021-03" db="EMBL/GenBank/DDBJ databases">
        <title>Sequencing the genomes of 1000 actinobacteria strains.</title>
        <authorList>
            <person name="Klenk H.-P."/>
        </authorList>
    </citation>
    <scope>NUCLEOTIDE SEQUENCE [LARGE SCALE GENOMIC DNA]</scope>
    <source>
        <strain evidence="16 17">DSM 15797</strain>
    </source>
</reference>
<evidence type="ECO:0000256" key="5">
    <source>
        <dbReference type="ARBA" id="ARBA00022679"/>
    </source>
</evidence>
<organism evidence="16 17">
    <name type="scientific">Paeniglutamicibacter kerguelensis</name>
    <dbReference type="NCBI Taxonomy" id="254788"/>
    <lineage>
        <taxon>Bacteria</taxon>
        <taxon>Bacillati</taxon>
        <taxon>Actinomycetota</taxon>
        <taxon>Actinomycetes</taxon>
        <taxon>Micrococcales</taxon>
        <taxon>Micrococcaceae</taxon>
        <taxon>Paeniglutamicibacter</taxon>
    </lineage>
</organism>
<evidence type="ECO:0000256" key="13">
    <source>
        <dbReference type="ARBA" id="ARBA00049494"/>
    </source>
</evidence>
<evidence type="ECO:0000256" key="2">
    <source>
        <dbReference type="ARBA" id="ARBA00005201"/>
    </source>
</evidence>
<dbReference type="NCBIfam" id="NF004160">
    <property type="entry name" value="PRK05627.1-3"/>
    <property type="match status" value="1"/>
</dbReference>
<dbReference type="SUPFAM" id="SSF52374">
    <property type="entry name" value="Nucleotidylyl transferase"/>
    <property type="match status" value="1"/>
</dbReference>
<dbReference type="Gene3D" id="3.40.50.620">
    <property type="entry name" value="HUPs"/>
    <property type="match status" value="1"/>
</dbReference>
<dbReference type="Proteomes" id="UP001296993">
    <property type="component" value="Unassembled WGS sequence"/>
</dbReference>
<dbReference type="NCBIfam" id="TIGR00083">
    <property type="entry name" value="ribF"/>
    <property type="match status" value="1"/>
</dbReference>
<dbReference type="Pfam" id="PF01687">
    <property type="entry name" value="Flavokinase"/>
    <property type="match status" value="1"/>
</dbReference>
<evidence type="ECO:0000256" key="14">
    <source>
        <dbReference type="PIRNR" id="PIRNR004491"/>
    </source>
</evidence>
<dbReference type="SMART" id="SM00904">
    <property type="entry name" value="Flavokinase"/>
    <property type="match status" value="1"/>
</dbReference>
<evidence type="ECO:0000256" key="9">
    <source>
        <dbReference type="ARBA" id="ARBA00022827"/>
    </source>
</evidence>
<comment type="similarity">
    <text evidence="14">Belongs to the ribF family.</text>
</comment>
<name>A0ABS4X9K9_9MICC</name>
<evidence type="ECO:0000256" key="10">
    <source>
        <dbReference type="ARBA" id="ARBA00022840"/>
    </source>
</evidence>
<dbReference type="CDD" id="cd02064">
    <property type="entry name" value="FAD_synthetase_N"/>
    <property type="match status" value="1"/>
</dbReference>
<comment type="caution">
    <text evidence="16">The sequence shown here is derived from an EMBL/GenBank/DDBJ whole genome shotgun (WGS) entry which is preliminary data.</text>
</comment>
<dbReference type="InterPro" id="IPR015865">
    <property type="entry name" value="Riboflavin_kinase_bac/euk"/>
</dbReference>
<accession>A0ABS4X9K9</accession>
<dbReference type="InterPro" id="IPR023468">
    <property type="entry name" value="Riboflavin_kinase"/>
</dbReference>
<evidence type="ECO:0000256" key="11">
    <source>
        <dbReference type="ARBA" id="ARBA00023268"/>
    </source>
</evidence>
<sequence length="315" mass="34454">MHYWKGLEAVPPGIGPSVVTIGNFDGVHRGHREVLAAVVAEARKRNAKAMAISFDPHPAQVHRPDEAPELIMGIADRIETLADEGIDGLLMIRYTLEFAQATAEEFVAKVIVGALGACTVVVGHDVRFGRDNGGDFAKMCELGDQYGFEVIGIDDIGEHRRWSSTWVREALNRGEVAVAAQILGRPHRMRGEVVHGAARGRDLGFPTANLDSAATGIIPADGVYAGWLVDEAQVRWPAAISVGSNPTFEGVSRQVEAHVIDRPEEGVEDFDLYGQQVVVEFVEHLRPMVAYRGIEALIEQMREDVQRTRTVLIHA</sequence>
<evidence type="ECO:0000256" key="4">
    <source>
        <dbReference type="ARBA" id="ARBA00022643"/>
    </source>
</evidence>
<comment type="pathway">
    <text evidence="2 14">Cofactor biosynthesis; FMN biosynthesis; FMN from riboflavin (ATP route): step 1/1.</text>
</comment>
<keyword evidence="4 14" id="KW-0288">FMN</keyword>
<evidence type="ECO:0000259" key="15">
    <source>
        <dbReference type="SMART" id="SM00904"/>
    </source>
</evidence>
<keyword evidence="11" id="KW-0511">Multifunctional enzyme</keyword>
<gene>
    <name evidence="16" type="ORF">JOF47_000664</name>
</gene>
<dbReference type="SUPFAM" id="SSF82114">
    <property type="entry name" value="Riboflavin kinase-like"/>
    <property type="match status" value="1"/>
</dbReference>
<dbReference type="PANTHER" id="PTHR22749">
    <property type="entry name" value="RIBOFLAVIN KINASE/FMN ADENYLYLTRANSFERASE"/>
    <property type="match status" value="1"/>
</dbReference>
<dbReference type="EC" id="2.7.1.26" evidence="14"/>
<dbReference type="GO" id="GO:0008531">
    <property type="term" value="F:riboflavin kinase activity"/>
    <property type="evidence" value="ECO:0007669"/>
    <property type="project" value="UniProtKB-EC"/>
</dbReference>
<protein>
    <recommendedName>
        <fullName evidence="14">Riboflavin biosynthesis protein</fullName>
    </recommendedName>
    <domain>
        <recommendedName>
            <fullName evidence="14">Riboflavin kinase</fullName>
            <ecNumber evidence="14">2.7.1.26</ecNumber>
        </recommendedName>
        <alternativeName>
            <fullName evidence="14">Flavokinase</fullName>
        </alternativeName>
    </domain>
    <domain>
        <recommendedName>
            <fullName evidence="14">FMN adenylyltransferase</fullName>
            <ecNumber evidence="14">2.7.7.2</ecNumber>
        </recommendedName>
        <alternativeName>
            <fullName evidence="14">FAD pyrophosphorylase</fullName>
        </alternativeName>
        <alternativeName>
            <fullName evidence="14">FAD synthase</fullName>
        </alternativeName>
    </domain>
</protein>
<evidence type="ECO:0000256" key="3">
    <source>
        <dbReference type="ARBA" id="ARBA00022630"/>
    </source>
</evidence>
<dbReference type="Gene3D" id="2.40.30.30">
    <property type="entry name" value="Riboflavin kinase-like"/>
    <property type="match status" value="1"/>
</dbReference>
<comment type="catalytic activity">
    <reaction evidence="13 14">
        <text>FMN + ATP + H(+) = FAD + diphosphate</text>
        <dbReference type="Rhea" id="RHEA:17237"/>
        <dbReference type="ChEBI" id="CHEBI:15378"/>
        <dbReference type="ChEBI" id="CHEBI:30616"/>
        <dbReference type="ChEBI" id="CHEBI:33019"/>
        <dbReference type="ChEBI" id="CHEBI:57692"/>
        <dbReference type="ChEBI" id="CHEBI:58210"/>
        <dbReference type="EC" id="2.7.7.2"/>
    </reaction>
</comment>
<evidence type="ECO:0000256" key="8">
    <source>
        <dbReference type="ARBA" id="ARBA00022777"/>
    </source>
</evidence>
<dbReference type="PANTHER" id="PTHR22749:SF6">
    <property type="entry name" value="RIBOFLAVIN KINASE"/>
    <property type="match status" value="1"/>
</dbReference>
<dbReference type="EC" id="2.7.7.2" evidence="14"/>
<keyword evidence="5 14" id="KW-0808">Transferase</keyword>
<evidence type="ECO:0000256" key="12">
    <source>
        <dbReference type="ARBA" id="ARBA00047880"/>
    </source>
</evidence>
<feature type="domain" description="Riboflavin kinase" evidence="15">
    <location>
        <begin position="182"/>
        <end position="313"/>
    </location>
</feature>
<evidence type="ECO:0000256" key="1">
    <source>
        <dbReference type="ARBA" id="ARBA00004726"/>
    </source>
</evidence>
<evidence type="ECO:0000313" key="17">
    <source>
        <dbReference type="Proteomes" id="UP001296993"/>
    </source>
</evidence>
<dbReference type="PIRSF" id="PIRSF004491">
    <property type="entry name" value="FAD_Synth"/>
    <property type="match status" value="1"/>
</dbReference>
<dbReference type="InterPro" id="IPR002606">
    <property type="entry name" value="Riboflavin_kinase_bac"/>
</dbReference>
<comment type="pathway">
    <text evidence="1 14">Cofactor biosynthesis; FAD biosynthesis; FAD from FMN: step 1/1.</text>
</comment>
<dbReference type="EMBL" id="JAGIOF010000001">
    <property type="protein sequence ID" value="MBP2385153.1"/>
    <property type="molecule type" value="Genomic_DNA"/>
</dbReference>
<keyword evidence="17" id="KW-1185">Reference proteome</keyword>
<dbReference type="GO" id="GO:0003919">
    <property type="term" value="F:FMN adenylyltransferase activity"/>
    <property type="evidence" value="ECO:0007669"/>
    <property type="project" value="UniProtKB-EC"/>
</dbReference>
<keyword evidence="7 14" id="KW-0547">Nucleotide-binding</keyword>
<keyword evidence="3 14" id="KW-0285">Flavoprotein</keyword>
<keyword evidence="10 14" id="KW-0067">ATP-binding</keyword>
<dbReference type="RefSeq" id="WP_209995930.1">
    <property type="nucleotide sequence ID" value="NZ_BAAAJY010000013.1"/>
</dbReference>
<proteinExistence type="inferred from homology"/>
<evidence type="ECO:0000313" key="16">
    <source>
        <dbReference type="EMBL" id="MBP2385153.1"/>
    </source>
</evidence>